<evidence type="ECO:0000256" key="1">
    <source>
        <dbReference type="SAM" id="MobiDB-lite"/>
    </source>
</evidence>
<name>A0A4Z1NJE1_9PEZI</name>
<dbReference type="EMBL" id="SNSC02000022">
    <property type="protein sequence ID" value="TID14615.1"/>
    <property type="molecule type" value="Genomic_DNA"/>
</dbReference>
<protein>
    <submittedName>
        <fullName evidence="2">Choice-of-anchor A family protein</fullName>
    </submittedName>
</protein>
<reference evidence="2 3" key="1">
    <citation type="submission" date="2019-04" db="EMBL/GenBank/DDBJ databases">
        <title>High contiguity whole genome sequence and gene annotation resource for two Venturia nashicola isolates.</title>
        <authorList>
            <person name="Prokchorchik M."/>
            <person name="Won K."/>
            <person name="Lee Y."/>
            <person name="Choi E.D."/>
            <person name="Segonzac C."/>
            <person name="Sohn K.H."/>
        </authorList>
    </citation>
    <scope>NUCLEOTIDE SEQUENCE [LARGE SCALE GENOMIC DNA]</scope>
    <source>
        <strain evidence="2 3">PRI2</strain>
    </source>
</reference>
<dbReference type="Proteomes" id="UP000298493">
    <property type="component" value="Unassembled WGS sequence"/>
</dbReference>
<gene>
    <name evidence="2" type="ORF">E6O75_ATG08761</name>
</gene>
<comment type="caution">
    <text evidence="2">The sequence shown here is derived from an EMBL/GenBank/DDBJ whole genome shotgun (WGS) entry which is preliminary data.</text>
</comment>
<evidence type="ECO:0000313" key="3">
    <source>
        <dbReference type="Proteomes" id="UP000298493"/>
    </source>
</evidence>
<proteinExistence type="predicted"/>
<organism evidence="2 3">
    <name type="scientific">Venturia nashicola</name>
    <dbReference type="NCBI Taxonomy" id="86259"/>
    <lineage>
        <taxon>Eukaryota</taxon>
        <taxon>Fungi</taxon>
        <taxon>Dikarya</taxon>
        <taxon>Ascomycota</taxon>
        <taxon>Pezizomycotina</taxon>
        <taxon>Dothideomycetes</taxon>
        <taxon>Pleosporomycetidae</taxon>
        <taxon>Venturiales</taxon>
        <taxon>Venturiaceae</taxon>
        <taxon>Venturia</taxon>
    </lineage>
</organism>
<feature type="region of interest" description="Disordered" evidence="1">
    <location>
        <begin position="174"/>
        <end position="249"/>
    </location>
</feature>
<feature type="compositionally biased region" description="Polar residues" evidence="1">
    <location>
        <begin position="317"/>
        <end position="343"/>
    </location>
</feature>
<sequence length="343" mass="35475">MHSGGIAMESTDNGGFAVGEMDVGTAGHRRGGYGKARNGVMTALHMARLSLSNTIFVQSLSLPSAGSLGGDPALFGRMISRTISAKIGKVCGQSARSSGGGGGGGGIGDACVVSVKHSVVGLSNGWVNATRTDSLPIPAPPLWRRILQYHPESITEYIPTLSSRIIPGLSSSITPTPSSSITPTPSSSLTPTPSSSITPTPSSSLTPTPSSSITPTPSSSLTPTPSSSITPTPSSSITPTPSSTLIPTPSSTLIPTLSTLCQTSYGTQQSPHIVLIQRIFSRAIERLTLSLARIPSTYLINVLNGTRAVPIRRFPPLTSTESDQSSRNLSKLQSFNPNSEVVQ</sequence>
<keyword evidence="3" id="KW-1185">Reference proteome</keyword>
<accession>A0A4Z1NJE1</accession>
<evidence type="ECO:0000313" key="2">
    <source>
        <dbReference type="EMBL" id="TID14615.1"/>
    </source>
</evidence>
<feature type="region of interest" description="Disordered" evidence="1">
    <location>
        <begin position="315"/>
        <end position="343"/>
    </location>
</feature>
<dbReference type="AlphaFoldDB" id="A0A4Z1NJE1"/>